<feature type="non-terminal residue" evidence="1">
    <location>
        <position position="1"/>
    </location>
</feature>
<dbReference type="AlphaFoldDB" id="A0A9K3GQL6"/>
<proteinExistence type="predicted"/>
<accession>A0A9K3GQL6</accession>
<organism evidence="1 2">
    <name type="scientific">Kipferlia bialata</name>
    <dbReference type="NCBI Taxonomy" id="797122"/>
    <lineage>
        <taxon>Eukaryota</taxon>
        <taxon>Metamonada</taxon>
        <taxon>Carpediemonas-like organisms</taxon>
        <taxon>Kipferlia</taxon>
    </lineage>
</organism>
<dbReference type="Proteomes" id="UP000265618">
    <property type="component" value="Unassembled WGS sequence"/>
</dbReference>
<sequence length="253" mass="27801">NSTRSVRESLLNAKSESALQWKWYLKRMISSPAVTESILTVLRGLVPYFATEERVRALGFPTVLHSAMRAHGDNTRVLSTVTSTLLSVHNSLTSPAALSLEEPFPSMLVKNTLAGSGDLVFCSEVLEAICESVRDGNRIPDCILQPDYVRIIMRMMDIHSDNGSIVEWGARALAGLVHQYRTSPSVIRDIAVSVFDAYAAHPEREDVCEALVLLGQCLATSDVPSCHPHCPETQYSDDVAAALFPVLVEREYA</sequence>
<dbReference type="Gene3D" id="1.25.10.10">
    <property type="entry name" value="Leucine-rich Repeat Variant"/>
    <property type="match status" value="1"/>
</dbReference>
<gene>
    <name evidence="1" type="ORF">KIPB_015317</name>
</gene>
<keyword evidence="2" id="KW-1185">Reference proteome</keyword>
<dbReference type="InterPro" id="IPR016024">
    <property type="entry name" value="ARM-type_fold"/>
</dbReference>
<dbReference type="SUPFAM" id="SSF48371">
    <property type="entry name" value="ARM repeat"/>
    <property type="match status" value="1"/>
</dbReference>
<protein>
    <submittedName>
        <fullName evidence="1">Uncharacterized protein</fullName>
    </submittedName>
</protein>
<dbReference type="EMBL" id="BDIP01008496">
    <property type="protein sequence ID" value="GIQ91872.1"/>
    <property type="molecule type" value="Genomic_DNA"/>
</dbReference>
<comment type="caution">
    <text evidence="1">The sequence shown here is derived from an EMBL/GenBank/DDBJ whole genome shotgun (WGS) entry which is preliminary data.</text>
</comment>
<name>A0A9K3GQL6_9EUKA</name>
<reference evidence="1 2" key="1">
    <citation type="journal article" date="2018" name="PLoS ONE">
        <title>The draft genome of Kipferlia bialata reveals reductive genome evolution in fornicate parasites.</title>
        <authorList>
            <person name="Tanifuji G."/>
            <person name="Takabayashi S."/>
            <person name="Kume K."/>
            <person name="Takagi M."/>
            <person name="Nakayama T."/>
            <person name="Kamikawa R."/>
            <person name="Inagaki Y."/>
            <person name="Hashimoto T."/>
        </authorList>
    </citation>
    <scope>NUCLEOTIDE SEQUENCE [LARGE SCALE GENOMIC DNA]</scope>
    <source>
        <strain evidence="1">NY0173</strain>
    </source>
</reference>
<evidence type="ECO:0000313" key="1">
    <source>
        <dbReference type="EMBL" id="GIQ91872.1"/>
    </source>
</evidence>
<feature type="non-terminal residue" evidence="1">
    <location>
        <position position="253"/>
    </location>
</feature>
<evidence type="ECO:0000313" key="2">
    <source>
        <dbReference type="Proteomes" id="UP000265618"/>
    </source>
</evidence>
<dbReference type="InterPro" id="IPR011989">
    <property type="entry name" value="ARM-like"/>
</dbReference>